<dbReference type="InterPro" id="IPR001279">
    <property type="entry name" value="Metallo-B-lactamas"/>
</dbReference>
<dbReference type="InterPro" id="IPR037482">
    <property type="entry name" value="ST1585_MBL-fold"/>
</dbReference>
<feature type="domain" description="Metallo-beta-lactamase" evidence="1">
    <location>
        <begin position="16"/>
        <end position="215"/>
    </location>
</feature>
<name>A0A6J4SXM1_9ACTN</name>
<sequence>MRVETIDLDFMGTEEVIASFLLLGSDSAAMVETGPTSCLEALQAGLKANGVSPEDVRGVFLTHIHLDHAGASGHLAGLLPNATFYVHELGYPHLADPSKLVKSATRIYGERMDELWGEARPVPEERLVVLGDGDEVEAAGGSLVAHDTPGHAYHHLAYLEPDSGSLFAGDVAGIRLPGQSYVRPPTPPPEIDVEAWVRSIENIRKTAPRSLHPTHFGRYEDVDRHLSELEQRLQDWLLFVEGRSHEGAPPDEISEELRIKGDEEMLAEGASPEESGRYDLAGNYEMLTAGILRYVERRRREG</sequence>
<protein>
    <submittedName>
        <fullName evidence="2">MBL-fold metallo-hydrolase superfamily</fullName>
    </submittedName>
</protein>
<evidence type="ECO:0000259" key="1">
    <source>
        <dbReference type="SMART" id="SM00849"/>
    </source>
</evidence>
<dbReference type="EMBL" id="CADCVK010000433">
    <property type="protein sequence ID" value="CAA9508461.1"/>
    <property type="molecule type" value="Genomic_DNA"/>
</dbReference>
<proteinExistence type="predicted"/>
<dbReference type="AlphaFoldDB" id="A0A6J4SXM1"/>
<dbReference type="CDD" id="cd07726">
    <property type="entry name" value="ST1585-like_MBL-fold"/>
    <property type="match status" value="1"/>
</dbReference>
<gene>
    <name evidence="2" type="ORF">AVDCRST_MAG12-3091</name>
</gene>
<dbReference type="Pfam" id="PF00753">
    <property type="entry name" value="Lactamase_B"/>
    <property type="match status" value="1"/>
</dbReference>
<reference evidence="2" key="1">
    <citation type="submission" date="2020-02" db="EMBL/GenBank/DDBJ databases">
        <authorList>
            <person name="Meier V. D."/>
        </authorList>
    </citation>
    <scope>NUCLEOTIDE SEQUENCE</scope>
    <source>
        <strain evidence="2">AVDCRST_MAG12</strain>
    </source>
</reference>
<dbReference type="SUPFAM" id="SSF56281">
    <property type="entry name" value="Metallo-hydrolase/oxidoreductase"/>
    <property type="match status" value="1"/>
</dbReference>
<dbReference type="PANTHER" id="PTHR42951">
    <property type="entry name" value="METALLO-BETA-LACTAMASE DOMAIN-CONTAINING"/>
    <property type="match status" value="1"/>
</dbReference>
<dbReference type="Gene3D" id="3.60.15.10">
    <property type="entry name" value="Ribonuclease Z/Hydroxyacylglutathione hydrolase-like"/>
    <property type="match status" value="1"/>
</dbReference>
<dbReference type="InterPro" id="IPR050855">
    <property type="entry name" value="NDM-1-like"/>
</dbReference>
<evidence type="ECO:0000313" key="2">
    <source>
        <dbReference type="EMBL" id="CAA9508461.1"/>
    </source>
</evidence>
<accession>A0A6J4SXM1</accession>
<dbReference type="GO" id="GO:0016787">
    <property type="term" value="F:hydrolase activity"/>
    <property type="evidence" value="ECO:0007669"/>
    <property type="project" value="UniProtKB-KW"/>
</dbReference>
<keyword evidence="2" id="KW-0378">Hydrolase</keyword>
<dbReference type="PANTHER" id="PTHR42951:SF22">
    <property type="entry name" value="METALLO BETA-LACTAMASE SUPERFAMILY LIPOPROTEIN"/>
    <property type="match status" value="1"/>
</dbReference>
<dbReference type="InterPro" id="IPR036866">
    <property type="entry name" value="RibonucZ/Hydroxyglut_hydro"/>
</dbReference>
<organism evidence="2">
    <name type="scientific">uncultured Rubrobacteraceae bacterium</name>
    <dbReference type="NCBI Taxonomy" id="349277"/>
    <lineage>
        <taxon>Bacteria</taxon>
        <taxon>Bacillati</taxon>
        <taxon>Actinomycetota</taxon>
        <taxon>Rubrobacteria</taxon>
        <taxon>Rubrobacterales</taxon>
        <taxon>Rubrobacteraceae</taxon>
        <taxon>environmental samples</taxon>
    </lineage>
</organism>
<dbReference type="SMART" id="SM00849">
    <property type="entry name" value="Lactamase_B"/>
    <property type="match status" value="1"/>
</dbReference>